<name>A0A9W7G9L8_9STRA</name>
<evidence type="ECO:0000313" key="3">
    <source>
        <dbReference type="EMBL" id="GMI38114.1"/>
    </source>
</evidence>
<feature type="region of interest" description="Disordered" evidence="1">
    <location>
        <begin position="141"/>
        <end position="181"/>
    </location>
</feature>
<dbReference type="PANTHER" id="PTHR12121:SF34">
    <property type="entry name" value="PROTEIN ANGEL"/>
    <property type="match status" value="1"/>
</dbReference>
<reference evidence="4" key="1">
    <citation type="journal article" date="2023" name="Commun. Biol.">
        <title>Genome analysis of Parmales, the sister group of diatoms, reveals the evolutionary specialization of diatoms from phago-mixotrophs to photoautotrophs.</title>
        <authorList>
            <person name="Ban H."/>
            <person name="Sato S."/>
            <person name="Yoshikawa S."/>
            <person name="Yamada K."/>
            <person name="Nakamura Y."/>
            <person name="Ichinomiya M."/>
            <person name="Sato N."/>
            <person name="Blanc-Mathieu R."/>
            <person name="Endo H."/>
            <person name="Kuwata A."/>
            <person name="Ogata H."/>
        </authorList>
    </citation>
    <scope>NUCLEOTIDE SEQUENCE [LARGE SCALE GENOMIC DNA]</scope>
</reference>
<dbReference type="InterPro" id="IPR002782">
    <property type="entry name" value="Mut7-C_RNAse_dom"/>
</dbReference>
<feature type="compositionally biased region" description="Low complexity" evidence="1">
    <location>
        <begin position="141"/>
        <end position="160"/>
    </location>
</feature>
<feature type="domain" description="Mut7-C RNAse" evidence="2">
    <location>
        <begin position="455"/>
        <end position="610"/>
    </location>
</feature>
<keyword evidence="4" id="KW-1185">Reference proteome</keyword>
<dbReference type="EMBL" id="BRYA01000081">
    <property type="protein sequence ID" value="GMI38114.1"/>
    <property type="molecule type" value="Genomic_DNA"/>
</dbReference>
<dbReference type="PANTHER" id="PTHR12121">
    <property type="entry name" value="CARBON CATABOLITE REPRESSOR PROTEIN 4"/>
    <property type="match status" value="1"/>
</dbReference>
<dbReference type="InterPro" id="IPR050410">
    <property type="entry name" value="CCR4/nocturin_mRNA_transcr"/>
</dbReference>
<dbReference type="Proteomes" id="UP001165065">
    <property type="component" value="Unassembled WGS sequence"/>
</dbReference>
<organism evidence="3 4">
    <name type="scientific">Triparma columacea</name>
    <dbReference type="NCBI Taxonomy" id="722753"/>
    <lineage>
        <taxon>Eukaryota</taxon>
        <taxon>Sar</taxon>
        <taxon>Stramenopiles</taxon>
        <taxon>Ochrophyta</taxon>
        <taxon>Bolidophyceae</taxon>
        <taxon>Parmales</taxon>
        <taxon>Triparmaceae</taxon>
        <taxon>Triparma</taxon>
    </lineage>
</organism>
<gene>
    <name evidence="3" type="ORF">TrCOL_g12410</name>
</gene>
<feature type="compositionally biased region" description="Polar residues" evidence="1">
    <location>
        <begin position="165"/>
        <end position="179"/>
    </location>
</feature>
<dbReference type="GO" id="GO:0000175">
    <property type="term" value="F:3'-5'-RNA exonuclease activity"/>
    <property type="evidence" value="ECO:0007669"/>
    <property type="project" value="TreeGrafter"/>
</dbReference>
<evidence type="ECO:0000259" key="2">
    <source>
        <dbReference type="Pfam" id="PF01927"/>
    </source>
</evidence>
<dbReference type="Gene3D" id="3.60.10.10">
    <property type="entry name" value="Endonuclease/exonuclease/phosphatase"/>
    <property type="match status" value="2"/>
</dbReference>
<dbReference type="SUPFAM" id="SSF56219">
    <property type="entry name" value="DNase I-like"/>
    <property type="match status" value="2"/>
</dbReference>
<evidence type="ECO:0000313" key="4">
    <source>
        <dbReference type="Proteomes" id="UP001165065"/>
    </source>
</evidence>
<sequence length="833" mass="92580">MLFNNFKPSLSDLIKSGNYKAHIYKSAQSVTESDVKHVIPKCLGGAWDAKVEVESLRLNLLNRIEGLEYNRLEVTNGLIAELEYYKSQLELSVPTVPDSSSVLSGPGSTNAFDVSDMKEDVNNNDDAHDVSVLTDVLTSVSSPLPASSPPSTSQTPSPTLWGTHRINNLTPIPPTSGNLGTRKEGGIKVVIATWNALAFSYATKTSHPGASSSALVISKRVEGIKNVLKGLMGICGVAAFQEVDKWEDVWEGVIKDEGWGWVAGYRGDTPCGTGGGRGKKIRKKQDDKRDRVLVTYDKGKYNVIKVESVDFDDLARHGGGRRFMRNNAGVIVGLECKNTKTRFVVCNVHLYWNPLSEDVKLLQSKYVSALCHTFALSISSKHAKDTKHKMQPPPVVVLGDFNSLPKYGDGGVYDFWVKGRGSGTKVRDRVWGYYGQGGEEEEGNEDRGEGWTKQRYMLDFTLNRFCRWLRMLGIDAALETSSEESVRKHHNKNGDDDIPIFKRCRLEKRALLTTSTRLLMRKEAPPSAHLINTNNGGSDMECNLAKLLLEDRVKLFPRRFLTICVKCGGKIVEIKDQEEIDRAVKEKHAPANALPLFKCDKPSCKSWYWWNQNKSSSAGRAKNLAASLFEYCVKKGVEYDDDLGLFEDCCNFERVKGEEDDAVIPTVDGEDDGGDTENPPVARWLSAAVLSNSCGAFSSAYANSSGNGETVKFTNVTRDFRGTLDYIFHQKDRFRVVRRLEIPNDTREFGERGVLPNEEWPSDHLGLVAELEMVQGEGDGEKEKEGGEEGHVEGVDDCRCGCMPKGLPMSLFEMNKRRKAWREKGGGRENIDV</sequence>
<comment type="caution">
    <text evidence="3">The sequence shown here is derived from an EMBL/GenBank/DDBJ whole genome shotgun (WGS) entry which is preliminary data.</text>
</comment>
<accession>A0A9W7G9L8</accession>
<dbReference type="Pfam" id="PF01927">
    <property type="entry name" value="Mut7-C"/>
    <property type="match status" value="1"/>
</dbReference>
<evidence type="ECO:0000256" key="1">
    <source>
        <dbReference type="SAM" id="MobiDB-lite"/>
    </source>
</evidence>
<dbReference type="OrthoDB" id="199689at2759"/>
<dbReference type="InterPro" id="IPR036691">
    <property type="entry name" value="Endo/exonu/phosph_ase_sf"/>
</dbReference>
<proteinExistence type="predicted"/>
<dbReference type="AlphaFoldDB" id="A0A9W7G9L8"/>
<protein>
    <recommendedName>
        <fullName evidence="2">Mut7-C RNAse domain-containing protein</fullName>
    </recommendedName>
</protein>